<sequence length="469" mass="52369">MTHSRRAPATMRHRWLWSTGWSPSQCSLTALRLPKPLPPSCNSGSSPLPDWLGGSNRSTTSATISSSSRLARYMNIQLSQPGFGGADRASPVRRHPQVAELLTNGQPAPAAIDDFLANHAFPLVEPGAATFAWRGAADHVDLLRWIHAGERAHFEPVSGTDLWLLRLPVTDGGRFEYKLAIGRNGGEEWILDSLNPARARDPFGENSECRTYGYIRPEWSEPRGAPAGRIEAVEVRSTAFGERREEQVYLPAGYAAERPYPLVIIHDGQDFVSYADLSVSLDNLIEVGDIPPVVAALVQTRDRMGEYAHGRRHARYLVLELLPVLQSRYRISEDPEDRIVMGASLGAVASLSTAFRYPGVFGGLVLQSGSFILDERKLEQRPHPVFHRIARLVQALRRAPQVPGARAFVSTGELEGLAEENQALANFLRERGINVLFKSAWDGHHWHNWRDQLRDGLVWVLRREQEQER</sequence>
<dbReference type="AlphaFoldDB" id="A0A5N7MQ63"/>
<accession>A0A5N7MQ63</accession>
<dbReference type="InterPro" id="IPR000801">
    <property type="entry name" value="Esterase-like"/>
</dbReference>
<protein>
    <submittedName>
        <fullName evidence="2">Esterase family protein</fullName>
    </submittedName>
</protein>
<comment type="caution">
    <text evidence="2">The sequence shown here is derived from an EMBL/GenBank/DDBJ whole genome shotgun (WGS) entry which is preliminary data.</text>
</comment>
<dbReference type="PANTHER" id="PTHR48098:SF6">
    <property type="entry name" value="FERRI-BACILLIBACTIN ESTERASE BESA"/>
    <property type="match status" value="1"/>
</dbReference>
<proteinExistence type="predicted"/>
<dbReference type="SUPFAM" id="SSF81296">
    <property type="entry name" value="E set domains"/>
    <property type="match status" value="1"/>
</dbReference>
<dbReference type="InterPro" id="IPR014756">
    <property type="entry name" value="Ig_E-set"/>
</dbReference>
<feature type="compositionally biased region" description="Low complexity" evidence="1">
    <location>
        <begin position="55"/>
        <end position="64"/>
    </location>
</feature>
<dbReference type="Pfam" id="PF00756">
    <property type="entry name" value="Esterase"/>
    <property type="match status" value="1"/>
</dbReference>
<dbReference type="InterPro" id="IPR029058">
    <property type="entry name" value="AB_hydrolase_fold"/>
</dbReference>
<dbReference type="OrthoDB" id="9775130at2"/>
<dbReference type="PANTHER" id="PTHR48098">
    <property type="entry name" value="ENTEROCHELIN ESTERASE-RELATED"/>
    <property type="match status" value="1"/>
</dbReference>
<gene>
    <name evidence="2" type="ORF">FS320_28680</name>
</gene>
<dbReference type="Proteomes" id="UP000403266">
    <property type="component" value="Unassembled WGS sequence"/>
</dbReference>
<evidence type="ECO:0000313" key="2">
    <source>
        <dbReference type="EMBL" id="MPR28988.1"/>
    </source>
</evidence>
<keyword evidence="3" id="KW-1185">Reference proteome</keyword>
<evidence type="ECO:0000313" key="3">
    <source>
        <dbReference type="Proteomes" id="UP000403266"/>
    </source>
</evidence>
<feature type="region of interest" description="Disordered" evidence="1">
    <location>
        <begin position="39"/>
        <end position="64"/>
    </location>
</feature>
<dbReference type="Gene3D" id="3.40.50.1820">
    <property type="entry name" value="alpha/beta hydrolase"/>
    <property type="match status" value="1"/>
</dbReference>
<organism evidence="2 3">
    <name type="scientific">Microvirga tunisiensis</name>
    <dbReference type="NCBI Taxonomy" id="2108360"/>
    <lineage>
        <taxon>Bacteria</taxon>
        <taxon>Pseudomonadati</taxon>
        <taxon>Pseudomonadota</taxon>
        <taxon>Alphaproteobacteria</taxon>
        <taxon>Hyphomicrobiales</taxon>
        <taxon>Methylobacteriaceae</taxon>
        <taxon>Microvirga</taxon>
    </lineage>
</organism>
<name>A0A5N7MQ63_9HYPH</name>
<reference evidence="2 3" key="1">
    <citation type="journal article" date="2019" name="Syst. Appl. Microbiol.">
        <title>Microvirga tunisiensis sp. nov., a root nodule symbiotic bacterium isolated from Lupinus micranthus and L. luteus grown in Northern Tunisia.</title>
        <authorList>
            <person name="Msaddak A."/>
            <person name="Rejili M."/>
            <person name="Duran D."/>
            <person name="Mars M."/>
            <person name="Palacios J.M."/>
            <person name="Ruiz-Argueso T."/>
            <person name="Rey L."/>
            <person name="Imperial J."/>
        </authorList>
    </citation>
    <scope>NUCLEOTIDE SEQUENCE [LARGE SCALE GENOMIC DNA]</scope>
    <source>
        <strain evidence="2 3">Lmie10</strain>
    </source>
</reference>
<evidence type="ECO:0000256" key="1">
    <source>
        <dbReference type="SAM" id="MobiDB-lite"/>
    </source>
</evidence>
<dbReference type="InterPro" id="IPR050583">
    <property type="entry name" value="Mycobacterial_A85_antigen"/>
</dbReference>
<dbReference type="EMBL" id="VOSK01000189">
    <property type="protein sequence ID" value="MPR28988.1"/>
    <property type="molecule type" value="Genomic_DNA"/>
</dbReference>
<dbReference type="SUPFAM" id="SSF53474">
    <property type="entry name" value="alpha/beta-Hydrolases"/>
    <property type="match status" value="1"/>
</dbReference>